<dbReference type="InterPro" id="IPR037883">
    <property type="entry name" value="Knr4/Smi1-like_sf"/>
</dbReference>
<dbReference type="OrthoDB" id="264195at2"/>
<proteinExistence type="predicted"/>
<name>A0A371RJP7_9PROT</name>
<sequence length="200" mass="23123">MDLTIDFLKELRERSNEPIQFGEHGLAAPEIDAIEKDLGFPFPQDFRFFLQNTSGSGGALFPWWDFSKEAYTQSINWIIDGLIFDVRHDDLWLNRWGEKPTSREEIENTVRADFETWPRLLPIYGHRYLSAEPVESGNPVFSIMQSDIIYYGHDLTDYLLREFAPSSPFDVPQDPIKFVPVWSNFAETTDGFATGGWFKG</sequence>
<organism evidence="2 3">
    <name type="scientific">Parvularcula marina</name>
    <dbReference type="NCBI Taxonomy" id="2292771"/>
    <lineage>
        <taxon>Bacteria</taxon>
        <taxon>Pseudomonadati</taxon>
        <taxon>Pseudomonadota</taxon>
        <taxon>Alphaproteobacteria</taxon>
        <taxon>Parvularculales</taxon>
        <taxon>Parvularculaceae</taxon>
        <taxon>Parvularcula</taxon>
    </lineage>
</organism>
<dbReference type="PANTHER" id="PTHR32011">
    <property type="entry name" value="OS08G0472400 PROTEIN"/>
    <property type="match status" value="1"/>
</dbReference>
<evidence type="ECO:0000313" key="2">
    <source>
        <dbReference type="EMBL" id="RFB05682.1"/>
    </source>
</evidence>
<dbReference type="Gene3D" id="3.40.1580.10">
    <property type="entry name" value="SMI1/KNR4-like"/>
    <property type="match status" value="1"/>
</dbReference>
<comment type="caution">
    <text evidence="2">The sequence shown here is derived from an EMBL/GenBank/DDBJ whole genome shotgun (WGS) entry which is preliminary data.</text>
</comment>
<keyword evidence="3" id="KW-1185">Reference proteome</keyword>
<dbReference type="Pfam" id="PF09346">
    <property type="entry name" value="SMI1_KNR4"/>
    <property type="match status" value="1"/>
</dbReference>
<dbReference type="RefSeq" id="WP_116392315.1">
    <property type="nucleotide sequence ID" value="NZ_QUQO01000001.1"/>
</dbReference>
<dbReference type="AlphaFoldDB" id="A0A371RJP7"/>
<gene>
    <name evidence="2" type="ORF">DX908_10650</name>
</gene>
<dbReference type="Proteomes" id="UP000264589">
    <property type="component" value="Unassembled WGS sequence"/>
</dbReference>
<evidence type="ECO:0000313" key="3">
    <source>
        <dbReference type="Proteomes" id="UP000264589"/>
    </source>
</evidence>
<dbReference type="EMBL" id="QUQO01000001">
    <property type="protein sequence ID" value="RFB05682.1"/>
    <property type="molecule type" value="Genomic_DNA"/>
</dbReference>
<evidence type="ECO:0000259" key="1">
    <source>
        <dbReference type="SMART" id="SM00860"/>
    </source>
</evidence>
<dbReference type="PANTHER" id="PTHR32011:SF2">
    <property type="entry name" value="OS08G0472400 PROTEIN"/>
    <property type="match status" value="1"/>
</dbReference>
<dbReference type="SMART" id="SM00860">
    <property type="entry name" value="SMI1_KNR4"/>
    <property type="match status" value="1"/>
</dbReference>
<accession>A0A371RJP7</accession>
<reference evidence="2 3" key="1">
    <citation type="submission" date="2018-08" db="EMBL/GenBank/DDBJ databases">
        <title>Parvularcula sp. SM1705, isolated from surface water of the South Sea China.</title>
        <authorList>
            <person name="Sun L."/>
        </authorList>
    </citation>
    <scope>NUCLEOTIDE SEQUENCE [LARGE SCALE GENOMIC DNA]</scope>
    <source>
        <strain evidence="2 3">SM1705</strain>
    </source>
</reference>
<dbReference type="SUPFAM" id="SSF160631">
    <property type="entry name" value="SMI1/KNR4-like"/>
    <property type="match status" value="1"/>
</dbReference>
<dbReference type="InParanoid" id="A0A371RJP7"/>
<protein>
    <submittedName>
        <fullName evidence="2">SMI1/KNR4 family protein</fullName>
    </submittedName>
</protein>
<feature type="domain" description="Knr4/Smi1-like" evidence="1">
    <location>
        <begin position="25"/>
        <end position="161"/>
    </location>
</feature>
<dbReference type="InterPro" id="IPR018958">
    <property type="entry name" value="Knr4/Smi1-like_dom"/>
</dbReference>